<comment type="similarity">
    <text evidence="1">Belongs to the prephenate/arogenate dehydrogenase family.</text>
</comment>
<dbReference type="GO" id="GO:0004665">
    <property type="term" value="F:prephenate dehydrogenase (NADP+) activity"/>
    <property type="evidence" value="ECO:0007669"/>
    <property type="project" value="InterPro"/>
</dbReference>
<keyword evidence="5" id="KW-1185">Reference proteome</keyword>
<name>A0A7W7M5K5_9ACTN</name>
<dbReference type="GO" id="GO:0008977">
    <property type="term" value="F:prephenate dehydrogenase (NAD+) activity"/>
    <property type="evidence" value="ECO:0007669"/>
    <property type="project" value="UniProtKB-EC"/>
</dbReference>
<keyword evidence="2 4" id="KW-0560">Oxidoreductase</keyword>
<dbReference type="InterPro" id="IPR046826">
    <property type="entry name" value="PDH_N"/>
</dbReference>
<organism evidence="4 5">
    <name type="scientific">Actinoplanes octamycinicus</name>
    <dbReference type="NCBI Taxonomy" id="135948"/>
    <lineage>
        <taxon>Bacteria</taxon>
        <taxon>Bacillati</taxon>
        <taxon>Actinomycetota</taxon>
        <taxon>Actinomycetes</taxon>
        <taxon>Micromonosporales</taxon>
        <taxon>Micromonosporaceae</taxon>
        <taxon>Actinoplanes</taxon>
    </lineage>
</organism>
<dbReference type="GO" id="GO:0006571">
    <property type="term" value="P:tyrosine biosynthetic process"/>
    <property type="evidence" value="ECO:0007669"/>
    <property type="project" value="InterPro"/>
</dbReference>
<dbReference type="InterPro" id="IPR003099">
    <property type="entry name" value="Prephen_DH"/>
</dbReference>
<dbReference type="Proteomes" id="UP000546162">
    <property type="component" value="Unassembled WGS sequence"/>
</dbReference>
<reference evidence="4 5" key="1">
    <citation type="submission" date="2020-08" db="EMBL/GenBank/DDBJ databases">
        <title>Sequencing the genomes of 1000 actinobacteria strains.</title>
        <authorList>
            <person name="Klenk H.-P."/>
        </authorList>
    </citation>
    <scope>NUCLEOTIDE SEQUENCE [LARGE SCALE GENOMIC DNA]</scope>
    <source>
        <strain evidence="4 5">DSM 45809</strain>
    </source>
</reference>
<dbReference type="Gene3D" id="3.40.50.720">
    <property type="entry name" value="NAD(P)-binding Rossmann-like Domain"/>
    <property type="match status" value="1"/>
</dbReference>
<dbReference type="GO" id="GO:0070403">
    <property type="term" value="F:NAD+ binding"/>
    <property type="evidence" value="ECO:0007669"/>
    <property type="project" value="InterPro"/>
</dbReference>
<evidence type="ECO:0000256" key="2">
    <source>
        <dbReference type="ARBA" id="ARBA00023002"/>
    </source>
</evidence>
<dbReference type="EC" id="1.3.1.12" evidence="4"/>
<evidence type="ECO:0000313" key="5">
    <source>
        <dbReference type="Proteomes" id="UP000546162"/>
    </source>
</evidence>
<evidence type="ECO:0000256" key="1">
    <source>
        <dbReference type="ARBA" id="ARBA00007964"/>
    </source>
</evidence>
<dbReference type="PANTHER" id="PTHR21363">
    <property type="entry name" value="PREPHENATE DEHYDROGENASE"/>
    <property type="match status" value="1"/>
</dbReference>
<dbReference type="RefSeq" id="WP_185038236.1">
    <property type="nucleotide sequence ID" value="NZ_BAABFG010000005.1"/>
</dbReference>
<comment type="caution">
    <text evidence="4">The sequence shown here is derived from an EMBL/GenBank/DDBJ whole genome shotgun (WGS) entry which is preliminary data.</text>
</comment>
<sequence length="319" mass="32982">MRIAVVGLGLIGGSLLRAFAAAGHEVTGFDVDPATRDLARAAGFRVGDSAAAAVAGTAVAVLAVPLPHLPAVLAELVDYPGLLTDVTSVKGPVRDLTEGRRFVGGHPMAGTESSGFAAADPELFTGCVWVLCVEPHGTDLDDWMVLARLYTALGARVLPITAAEHDNAVASISHVPHLLAAALAMKVGSPLNAALAAGSFRDGTRVAATRAELIAAMCGGNANEVGNELRHVINDLEALVRDLELPDPATALLPYLGRAGELRRTWPPQPGVPGRIPWPPEAPPGRPWLAAPAHTLLELGRAGGWVTSVDDVGLATMRP</sequence>
<dbReference type="SUPFAM" id="SSF51735">
    <property type="entry name" value="NAD(P)-binding Rossmann-fold domains"/>
    <property type="match status" value="1"/>
</dbReference>
<evidence type="ECO:0000313" key="4">
    <source>
        <dbReference type="EMBL" id="MBB4737882.1"/>
    </source>
</evidence>
<dbReference type="InterPro" id="IPR046825">
    <property type="entry name" value="PDH_C"/>
</dbReference>
<dbReference type="InterPro" id="IPR036291">
    <property type="entry name" value="NAD(P)-bd_dom_sf"/>
</dbReference>
<dbReference type="SUPFAM" id="SSF48179">
    <property type="entry name" value="6-phosphogluconate dehydrogenase C-terminal domain-like"/>
    <property type="match status" value="1"/>
</dbReference>
<dbReference type="InterPro" id="IPR050812">
    <property type="entry name" value="Preph/Arog_dehydrog"/>
</dbReference>
<dbReference type="Pfam" id="PF02153">
    <property type="entry name" value="PDH_N"/>
    <property type="match status" value="1"/>
</dbReference>
<dbReference type="Gene3D" id="1.10.3660.10">
    <property type="entry name" value="6-phosphogluconate dehydrogenase C-terminal like domain"/>
    <property type="match status" value="1"/>
</dbReference>
<dbReference type="PROSITE" id="PS51176">
    <property type="entry name" value="PDH_ADH"/>
    <property type="match status" value="1"/>
</dbReference>
<dbReference type="AlphaFoldDB" id="A0A7W7M5K5"/>
<dbReference type="Pfam" id="PF20463">
    <property type="entry name" value="PDH_C"/>
    <property type="match status" value="1"/>
</dbReference>
<accession>A0A7W7M5K5</accession>
<protein>
    <submittedName>
        <fullName evidence="4">Prephenate dehydrogenase</fullName>
        <ecNumber evidence="4">1.3.1.12</ecNumber>
    </submittedName>
</protein>
<dbReference type="EMBL" id="JACHNB010000001">
    <property type="protein sequence ID" value="MBB4737882.1"/>
    <property type="molecule type" value="Genomic_DNA"/>
</dbReference>
<proteinExistence type="inferred from homology"/>
<evidence type="ECO:0000259" key="3">
    <source>
        <dbReference type="PROSITE" id="PS51176"/>
    </source>
</evidence>
<feature type="domain" description="Prephenate/arogenate dehydrogenase" evidence="3">
    <location>
        <begin position="1"/>
        <end position="274"/>
    </location>
</feature>
<gene>
    <name evidence="4" type="ORF">BJY16_001341</name>
</gene>
<dbReference type="InterPro" id="IPR008927">
    <property type="entry name" value="6-PGluconate_DH-like_C_sf"/>
</dbReference>
<dbReference type="PANTHER" id="PTHR21363:SF0">
    <property type="entry name" value="PREPHENATE DEHYDROGENASE [NADP(+)]"/>
    <property type="match status" value="1"/>
</dbReference>